<evidence type="ECO:0000313" key="5">
    <source>
        <dbReference type="EMBL" id="SHF57072.1"/>
    </source>
</evidence>
<dbReference type="Gene3D" id="1.10.10.60">
    <property type="entry name" value="Homeodomain-like"/>
    <property type="match status" value="1"/>
</dbReference>
<dbReference type="PROSITE" id="PS01124">
    <property type="entry name" value="HTH_ARAC_FAMILY_2"/>
    <property type="match status" value="1"/>
</dbReference>
<sequence length="275" mass="32416">MISRDFLPSEALREFIYQFRLRHFVFQNGIIPPAKPFPPRPEQCLTFYVRGSETARYLKDNLELKKWRSVISGQFTSRVDRYVSYPEVLIIFVDFKPGALHRLTGIPFTEFTDKDLDAETVFPPEIKRVNDRLSSTDSYSEMIQIVEEFVSQLVQHSKKELLAVDRMLLLTVKEHEHTIDWLAQKAYLSPRQLERKLNERIGISPKTFVRISRFNRSYWLHLKNPKLNWFQIAMACGYTDYQHLVKEYKEFANANPNHFFAEESHAPGRILGLTK</sequence>
<dbReference type="InterPro" id="IPR018060">
    <property type="entry name" value="HTH_AraC"/>
</dbReference>
<dbReference type="InterPro" id="IPR050204">
    <property type="entry name" value="AraC_XylS_family_regulators"/>
</dbReference>
<dbReference type="STRING" id="1121884.SAMN02745131_02985"/>
<organism evidence="5 6">
    <name type="scientific">Flavisolibacter ginsengisoli DSM 18119</name>
    <dbReference type="NCBI Taxonomy" id="1121884"/>
    <lineage>
        <taxon>Bacteria</taxon>
        <taxon>Pseudomonadati</taxon>
        <taxon>Bacteroidota</taxon>
        <taxon>Chitinophagia</taxon>
        <taxon>Chitinophagales</taxon>
        <taxon>Chitinophagaceae</taxon>
        <taxon>Flavisolibacter</taxon>
    </lineage>
</organism>
<dbReference type="InterPro" id="IPR009057">
    <property type="entry name" value="Homeodomain-like_sf"/>
</dbReference>
<keyword evidence="3" id="KW-0804">Transcription</keyword>
<dbReference type="GO" id="GO:0043565">
    <property type="term" value="F:sequence-specific DNA binding"/>
    <property type="evidence" value="ECO:0007669"/>
    <property type="project" value="InterPro"/>
</dbReference>
<dbReference type="Proteomes" id="UP000184048">
    <property type="component" value="Unassembled WGS sequence"/>
</dbReference>
<dbReference type="PANTHER" id="PTHR46796">
    <property type="entry name" value="HTH-TYPE TRANSCRIPTIONAL ACTIVATOR RHAS-RELATED"/>
    <property type="match status" value="1"/>
</dbReference>
<keyword evidence="2" id="KW-0238">DNA-binding</keyword>
<dbReference type="Pfam" id="PF20240">
    <property type="entry name" value="DUF6597"/>
    <property type="match status" value="1"/>
</dbReference>
<keyword evidence="1" id="KW-0805">Transcription regulation</keyword>
<dbReference type="RefSeq" id="WP_072836133.1">
    <property type="nucleotide sequence ID" value="NZ_FQUU01000013.1"/>
</dbReference>
<dbReference type="EMBL" id="FQUU01000013">
    <property type="protein sequence ID" value="SHF57072.1"/>
    <property type="molecule type" value="Genomic_DNA"/>
</dbReference>
<dbReference type="Pfam" id="PF12833">
    <property type="entry name" value="HTH_18"/>
    <property type="match status" value="1"/>
</dbReference>
<dbReference type="SUPFAM" id="SSF46689">
    <property type="entry name" value="Homeodomain-like"/>
    <property type="match status" value="1"/>
</dbReference>
<gene>
    <name evidence="5" type="ORF">SAMN02745131_02985</name>
</gene>
<evidence type="ECO:0000259" key="4">
    <source>
        <dbReference type="PROSITE" id="PS01124"/>
    </source>
</evidence>
<dbReference type="OrthoDB" id="655946at2"/>
<dbReference type="SMART" id="SM00342">
    <property type="entry name" value="HTH_ARAC"/>
    <property type="match status" value="1"/>
</dbReference>
<dbReference type="AlphaFoldDB" id="A0A1M5CRW8"/>
<accession>A0A1M5CRW8</accession>
<keyword evidence="6" id="KW-1185">Reference proteome</keyword>
<feature type="domain" description="HTH araC/xylS-type" evidence="4">
    <location>
        <begin position="162"/>
        <end position="262"/>
    </location>
</feature>
<evidence type="ECO:0000256" key="1">
    <source>
        <dbReference type="ARBA" id="ARBA00023015"/>
    </source>
</evidence>
<evidence type="ECO:0000256" key="3">
    <source>
        <dbReference type="ARBA" id="ARBA00023163"/>
    </source>
</evidence>
<evidence type="ECO:0000313" key="6">
    <source>
        <dbReference type="Proteomes" id="UP000184048"/>
    </source>
</evidence>
<dbReference type="GO" id="GO:0003700">
    <property type="term" value="F:DNA-binding transcription factor activity"/>
    <property type="evidence" value="ECO:0007669"/>
    <property type="project" value="InterPro"/>
</dbReference>
<reference evidence="5 6" key="1">
    <citation type="submission" date="2016-11" db="EMBL/GenBank/DDBJ databases">
        <authorList>
            <person name="Jaros S."/>
            <person name="Januszkiewicz K."/>
            <person name="Wedrychowicz H."/>
        </authorList>
    </citation>
    <scope>NUCLEOTIDE SEQUENCE [LARGE SCALE GENOMIC DNA]</scope>
    <source>
        <strain evidence="5 6">DSM 18119</strain>
    </source>
</reference>
<proteinExistence type="predicted"/>
<dbReference type="InterPro" id="IPR046532">
    <property type="entry name" value="DUF6597"/>
</dbReference>
<evidence type="ECO:0000256" key="2">
    <source>
        <dbReference type="ARBA" id="ARBA00023125"/>
    </source>
</evidence>
<protein>
    <submittedName>
        <fullName evidence="5">Helix-turn-helix domain-containing protein</fullName>
    </submittedName>
</protein>
<dbReference type="PANTHER" id="PTHR46796:SF13">
    <property type="entry name" value="HTH-TYPE TRANSCRIPTIONAL ACTIVATOR RHAS"/>
    <property type="match status" value="1"/>
</dbReference>
<name>A0A1M5CRW8_9BACT</name>